<dbReference type="Gene3D" id="1.10.3080.10">
    <property type="entry name" value="Clc chloride channel"/>
    <property type="match status" value="1"/>
</dbReference>
<evidence type="ECO:0000313" key="11">
    <source>
        <dbReference type="Proteomes" id="UP000019132"/>
    </source>
</evidence>
<name>K3XC75_GLOUD</name>
<dbReference type="Proteomes" id="UP000019132">
    <property type="component" value="Unassembled WGS sequence"/>
</dbReference>
<dbReference type="STRING" id="431595.K3XC75"/>
<dbReference type="EMBL" id="ADOS01001592">
    <property type="status" value="NOT_ANNOTATED_CDS"/>
    <property type="molecule type" value="Genomic_DNA"/>
</dbReference>
<feature type="transmembrane region" description="Helical" evidence="9">
    <location>
        <begin position="402"/>
        <end position="421"/>
    </location>
</feature>
<dbReference type="EnsemblProtists" id="PYU1_T014824">
    <property type="protein sequence ID" value="PYU1_T014824"/>
    <property type="gene ID" value="PYU1_G014793"/>
</dbReference>
<dbReference type="PRINTS" id="PR00762">
    <property type="entry name" value="CLCHANNEL"/>
</dbReference>
<feature type="transmembrane region" description="Helical" evidence="9">
    <location>
        <begin position="316"/>
        <end position="335"/>
    </location>
</feature>
<evidence type="ECO:0000256" key="1">
    <source>
        <dbReference type="ARBA" id="ARBA00004141"/>
    </source>
</evidence>
<keyword evidence="11" id="KW-1185">Reference proteome</keyword>
<evidence type="ECO:0000256" key="7">
    <source>
        <dbReference type="ARBA" id="ARBA00023136"/>
    </source>
</evidence>
<dbReference type="OMA" id="YHRRIAF"/>
<keyword evidence="6" id="KW-0406">Ion transport</keyword>
<evidence type="ECO:0000256" key="3">
    <source>
        <dbReference type="ARBA" id="ARBA00022692"/>
    </source>
</evidence>
<keyword evidence="5 9" id="KW-1133">Transmembrane helix</keyword>
<keyword evidence="3 9" id="KW-0812">Transmembrane</keyword>
<keyword evidence="7 9" id="KW-0472">Membrane</keyword>
<dbReference type="Pfam" id="PF00654">
    <property type="entry name" value="Voltage_CLC"/>
    <property type="match status" value="1"/>
</dbReference>
<dbReference type="GO" id="GO:0016020">
    <property type="term" value="C:membrane"/>
    <property type="evidence" value="ECO:0007669"/>
    <property type="project" value="UniProtKB-SubCell"/>
</dbReference>
<evidence type="ECO:0008006" key="12">
    <source>
        <dbReference type="Google" id="ProtNLM"/>
    </source>
</evidence>
<comment type="subcellular location">
    <subcellularLocation>
        <location evidence="1">Membrane</location>
        <topology evidence="1">Multi-pass membrane protein</topology>
    </subcellularLocation>
</comment>
<evidence type="ECO:0000256" key="6">
    <source>
        <dbReference type="ARBA" id="ARBA00023065"/>
    </source>
</evidence>
<evidence type="ECO:0000256" key="5">
    <source>
        <dbReference type="ARBA" id="ARBA00022989"/>
    </source>
</evidence>
<keyword evidence="2" id="KW-0813">Transport</keyword>
<feature type="transmembrane region" description="Helical" evidence="9">
    <location>
        <begin position="501"/>
        <end position="522"/>
    </location>
</feature>
<reference evidence="11" key="2">
    <citation type="submission" date="2010-04" db="EMBL/GenBank/DDBJ databases">
        <authorList>
            <person name="Buell R."/>
            <person name="Hamilton J."/>
            <person name="Hostetler J."/>
        </authorList>
    </citation>
    <scope>NUCLEOTIDE SEQUENCE [LARGE SCALE GENOMIC DNA]</scope>
    <source>
        <strain evidence="11">DAOM:BR144</strain>
    </source>
</reference>
<feature type="transmembrane region" description="Helical" evidence="9">
    <location>
        <begin position="452"/>
        <end position="471"/>
    </location>
</feature>
<evidence type="ECO:0000256" key="2">
    <source>
        <dbReference type="ARBA" id="ARBA00022448"/>
    </source>
</evidence>
<organism evidence="10 11">
    <name type="scientific">Globisporangium ultimum (strain ATCC 200006 / CBS 805.95 / DAOM BR144)</name>
    <name type="common">Pythium ultimum</name>
    <dbReference type="NCBI Taxonomy" id="431595"/>
    <lineage>
        <taxon>Eukaryota</taxon>
        <taxon>Sar</taxon>
        <taxon>Stramenopiles</taxon>
        <taxon>Oomycota</taxon>
        <taxon>Peronosporomycetes</taxon>
        <taxon>Pythiales</taxon>
        <taxon>Pythiaceae</taxon>
        <taxon>Globisporangium</taxon>
    </lineage>
</organism>
<dbReference type="InterPro" id="IPR014743">
    <property type="entry name" value="Cl-channel_core"/>
</dbReference>
<dbReference type="GO" id="GO:0005247">
    <property type="term" value="F:voltage-gated chloride channel activity"/>
    <property type="evidence" value="ECO:0007669"/>
    <property type="project" value="TreeGrafter"/>
</dbReference>
<proteinExistence type="predicted"/>
<dbReference type="InterPro" id="IPR050970">
    <property type="entry name" value="Cl_channel_volt-gated"/>
</dbReference>
<dbReference type="AlphaFoldDB" id="K3XC75"/>
<sequence>MELQDELLPAHKRRVGRIGSLHEFTQRALSYHQHEEDGDEHNARPSSVAETDVVVLGAGSPPPPHLHIDMLLRRSSAASPVTDETDSEYHLFEQFRKPMLHSQRSRSVGSLFGGARPHPKSFAEFYGRQLKVLSFLVLLGVIGGPMGLGNLILTLRSHLVDLADSSVAQFVIWTAHTIAFSQLGLFITRLSPVAAGSGISQMKSILTGIDPRMYLPGYFDFATLLAKLGGLICSVGSGLVVGTEGAYVHIMSIVTHHLLQSSIYIDFCERQNARMQLLAAACAVGVSSTFSSPIGGVLFSMEVTSTYYLMSNYMKAFISSVVGALMLQLTLVLVGDSSRERSGMILETSFPPHSYAIWEIPLFMCLGAVVGVVATGTIWAVRVIAEKRSVLRKSTRTWKKLFVTWIDPITVAIVTGAMTFFPGSFVRNASLEELKILFTDTALPESWDNVSIFYSLAMVCIAQVVLLPLCITLRLPTGVWVPTFIAGAALGRFCGEAVSLWFPAFSIIPGTYALAGAAAFAGASTRTVSAAVITLEITGEMQLMLPIFCAVLSSMAVSNLWKEKSVYDTLLLVSGMPYLPLLDFGTGLTAGDIVEPHVVYITKRTTIARLLLAIQRLPNQDLPVLQNEATMVLLGVISGSQAKKFVRHYYEVNGLEDVEVDLGDAIKVNSTGFSWATIKDKLSWTRNGAGGLNGMRSVDQTYNALSTNLGNPFVGGGGNVPFLMDDEKMLALLNEGWSEPKRDKLNELIKITSGGVCSIRPMAMTISSATALDDLHMLFTMLRCDHCFVCDQGALVGVVTTKGLLDAGSYSSS</sequence>
<reference evidence="10" key="3">
    <citation type="submission" date="2015-02" db="UniProtKB">
        <authorList>
            <consortium name="EnsemblProtists"/>
        </authorList>
    </citation>
    <scope>IDENTIFICATION</scope>
    <source>
        <strain evidence="10">DAOM BR144</strain>
    </source>
</reference>
<dbReference type="PANTHER" id="PTHR45720">
    <property type="entry name" value="CHLORIDE CHANNEL PROTEIN 2"/>
    <property type="match status" value="1"/>
</dbReference>
<accession>K3XC75</accession>
<feature type="transmembrane region" description="Helical" evidence="9">
    <location>
        <begin position="355"/>
        <end position="381"/>
    </location>
</feature>
<dbReference type="InParanoid" id="K3XC75"/>
<dbReference type="InterPro" id="IPR046342">
    <property type="entry name" value="CBS_dom_sf"/>
</dbReference>
<evidence type="ECO:0000313" key="10">
    <source>
        <dbReference type="EnsemblProtists" id="PYU1_T014824"/>
    </source>
</evidence>
<dbReference type="SUPFAM" id="SSF54631">
    <property type="entry name" value="CBS-domain pair"/>
    <property type="match status" value="1"/>
</dbReference>
<dbReference type="VEuPathDB" id="FungiDB:PYU1_G014793"/>
<protein>
    <recommendedName>
        <fullName evidence="12">Chloride channel protein</fullName>
    </recommendedName>
</protein>
<dbReference type="Gene3D" id="3.10.580.10">
    <property type="entry name" value="CBS-domain"/>
    <property type="match status" value="1"/>
</dbReference>
<evidence type="ECO:0000256" key="9">
    <source>
        <dbReference type="SAM" id="Phobius"/>
    </source>
</evidence>
<dbReference type="HOGENOM" id="CLU_006904_0_1_1"/>
<dbReference type="eggNOG" id="KOG0476">
    <property type="taxonomic scope" value="Eukaryota"/>
</dbReference>
<evidence type="ECO:0000256" key="4">
    <source>
        <dbReference type="ARBA" id="ARBA00022737"/>
    </source>
</evidence>
<evidence type="ECO:0000256" key="8">
    <source>
        <dbReference type="ARBA" id="ARBA00023214"/>
    </source>
</evidence>
<dbReference type="InterPro" id="IPR001807">
    <property type="entry name" value="ClC"/>
</dbReference>
<keyword evidence="8" id="KW-0868">Chloride</keyword>
<dbReference type="PANTHER" id="PTHR45720:SF10">
    <property type="entry name" value="CHLORIDE CHANNEL PROTEIN 2"/>
    <property type="match status" value="1"/>
</dbReference>
<feature type="transmembrane region" description="Helical" evidence="9">
    <location>
        <begin position="167"/>
        <end position="187"/>
    </location>
</feature>
<reference evidence="11" key="1">
    <citation type="journal article" date="2010" name="Genome Biol.">
        <title>Genome sequence of the necrotrophic plant pathogen Pythium ultimum reveals original pathogenicity mechanisms and effector repertoire.</title>
        <authorList>
            <person name="Levesque C.A."/>
            <person name="Brouwer H."/>
            <person name="Cano L."/>
            <person name="Hamilton J.P."/>
            <person name="Holt C."/>
            <person name="Huitema E."/>
            <person name="Raffaele S."/>
            <person name="Robideau G.P."/>
            <person name="Thines M."/>
            <person name="Win J."/>
            <person name="Zerillo M.M."/>
            <person name="Beakes G.W."/>
            <person name="Boore J.L."/>
            <person name="Busam D."/>
            <person name="Dumas B."/>
            <person name="Ferriera S."/>
            <person name="Fuerstenberg S.I."/>
            <person name="Gachon C.M."/>
            <person name="Gaulin E."/>
            <person name="Govers F."/>
            <person name="Grenville-Briggs L."/>
            <person name="Horner N."/>
            <person name="Hostetler J."/>
            <person name="Jiang R.H."/>
            <person name="Johnson J."/>
            <person name="Krajaejun T."/>
            <person name="Lin H."/>
            <person name="Meijer H.J."/>
            <person name="Moore B."/>
            <person name="Morris P."/>
            <person name="Phuntmart V."/>
            <person name="Puiu D."/>
            <person name="Shetty J."/>
            <person name="Stajich J.E."/>
            <person name="Tripathy S."/>
            <person name="Wawra S."/>
            <person name="van West P."/>
            <person name="Whitty B.R."/>
            <person name="Coutinho P.M."/>
            <person name="Henrissat B."/>
            <person name="Martin F."/>
            <person name="Thomas P.D."/>
            <person name="Tyler B.M."/>
            <person name="De Vries R.P."/>
            <person name="Kamoun S."/>
            <person name="Yandell M."/>
            <person name="Tisserat N."/>
            <person name="Buell C.R."/>
        </authorList>
    </citation>
    <scope>NUCLEOTIDE SEQUENCE</scope>
    <source>
        <strain evidence="11">DAOM:BR144</strain>
    </source>
</reference>
<dbReference type="SUPFAM" id="SSF81340">
    <property type="entry name" value="Clc chloride channel"/>
    <property type="match status" value="1"/>
</dbReference>
<keyword evidence="4" id="KW-0677">Repeat</keyword>
<feature type="transmembrane region" description="Helical" evidence="9">
    <location>
        <begin position="132"/>
        <end position="155"/>
    </location>
</feature>